<proteinExistence type="predicted"/>
<organism evidence="1 2">
    <name type="scientific">Anaerofustis stercorihominis</name>
    <dbReference type="NCBI Taxonomy" id="214853"/>
    <lineage>
        <taxon>Bacteria</taxon>
        <taxon>Bacillati</taxon>
        <taxon>Bacillota</taxon>
        <taxon>Clostridia</taxon>
        <taxon>Eubacteriales</taxon>
        <taxon>Eubacteriaceae</taxon>
        <taxon>Anaerofustis</taxon>
    </lineage>
</organism>
<gene>
    <name evidence="1" type="ORF">DW687_11990</name>
</gene>
<evidence type="ECO:0000313" key="1">
    <source>
        <dbReference type="EMBL" id="RGD72953.1"/>
    </source>
</evidence>
<protein>
    <submittedName>
        <fullName evidence="1">Uncharacterized protein</fullName>
    </submittedName>
</protein>
<evidence type="ECO:0000313" key="2">
    <source>
        <dbReference type="Proteomes" id="UP000261212"/>
    </source>
</evidence>
<accession>A0A3E3DUR0</accession>
<sequence length="83" mass="9467">MIDEALEIIEDYLNGESDTDDFKTDIAVLVDMDYSDMKEENEEAADLIASDLLDILNDHEDGSCLISFMEKVSDVYERIKEVL</sequence>
<dbReference type="RefSeq" id="WP_117532889.1">
    <property type="nucleotide sequence ID" value="NZ_QUSM01000009.1"/>
</dbReference>
<name>A0A3E3DUR0_9FIRM</name>
<dbReference type="Proteomes" id="UP000261212">
    <property type="component" value="Unassembled WGS sequence"/>
</dbReference>
<comment type="caution">
    <text evidence="1">The sequence shown here is derived from an EMBL/GenBank/DDBJ whole genome shotgun (WGS) entry which is preliminary data.</text>
</comment>
<dbReference type="AlphaFoldDB" id="A0A3E3DUR0"/>
<dbReference type="EMBL" id="QUSM01000009">
    <property type="protein sequence ID" value="RGD72953.1"/>
    <property type="molecule type" value="Genomic_DNA"/>
</dbReference>
<reference evidence="1 2" key="1">
    <citation type="submission" date="2018-08" db="EMBL/GenBank/DDBJ databases">
        <title>A genome reference for cultivated species of the human gut microbiota.</title>
        <authorList>
            <person name="Zou Y."/>
            <person name="Xue W."/>
            <person name="Luo G."/>
        </authorList>
    </citation>
    <scope>NUCLEOTIDE SEQUENCE [LARGE SCALE GENOMIC DNA]</scope>
    <source>
        <strain evidence="1 2">AM25-6</strain>
    </source>
</reference>